<proteinExistence type="predicted"/>
<dbReference type="PROSITE" id="PS50977">
    <property type="entry name" value="HTH_TETR_2"/>
    <property type="match status" value="1"/>
</dbReference>
<dbReference type="Proteomes" id="UP000549695">
    <property type="component" value="Unassembled WGS sequence"/>
</dbReference>
<keyword evidence="1" id="KW-0805">Transcription regulation</keyword>
<evidence type="ECO:0000256" key="2">
    <source>
        <dbReference type="ARBA" id="ARBA00023125"/>
    </source>
</evidence>
<dbReference type="Gene3D" id="1.10.357.10">
    <property type="entry name" value="Tetracycline Repressor, domain 2"/>
    <property type="match status" value="1"/>
</dbReference>
<evidence type="ECO:0000313" key="6">
    <source>
        <dbReference type="EMBL" id="NYG00854.1"/>
    </source>
</evidence>
<name>A0A852W209_PSEA5</name>
<reference evidence="6 7" key="1">
    <citation type="submission" date="2020-07" db="EMBL/GenBank/DDBJ databases">
        <title>Sequencing the genomes of 1000 actinobacteria strains.</title>
        <authorList>
            <person name="Klenk H.-P."/>
        </authorList>
    </citation>
    <scope>NUCLEOTIDE SEQUENCE [LARGE SCALE GENOMIC DNA]</scope>
    <source>
        <strain evidence="6 7">DSM 44749</strain>
    </source>
</reference>
<dbReference type="RefSeq" id="WP_179760460.1">
    <property type="nucleotide sequence ID" value="NZ_BAAAJZ010000008.1"/>
</dbReference>
<evidence type="ECO:0000256" key="4">
    <source>
        <dbReference type="PROSITE-ProRule" id="PRU00335"/>
    </source>
</evidence>
<dbReference type="GO" id="GO:0000976">
    <property type="term" value="F:transcription cis-regulatory region binding"/>
    <property type="evidence" value="ECO:0007669"/>
    <property type="project" value="TreeGrafter"/>
</dbReference>
<evidence type="ECO:0000256" key="3">
    <source>
        <dbReference type="ARBA" id="ARBA00023163"/>
    </source>
</evidence>
<sequence>MARIPVAQRRRELIDAAVEVIATHGIDGATTRRVADQADANVAMVHYCYDSKEDLFADVFEFVSRKYREVIEVVEVSDSPTTLPKAAEKILRSVMECYLGSRNFTAATFELINWARRQHGDRGVAVYDQALDALRKALHEASATDPVPAELIDEVAYVMASLADGFGVNWLTYGDASVARAQMDINCSVLEAWIAGRLSAVTAEPARRKRAVKA</sequence>
<evidence type="ECO:0000313" key="7">
    <source>
        <dbReference type="Proteomes" id="UP000549695"/>
    </source>
</evidence>
<comment type="caution">
    <text evidence="6">The sequence shown here is derived from an EMBL/GenBank/DDBJ whole genome shotgun (WGS) entry which is preliminary data.</text>
</comment>
<dbReference type="EMBL" id="JACCCZ010000001">
    <property type="protein sequence ID" value="NYG00854.1"/>
    <property type="molecule type" value="Genomic_DNA"/>
</dbReference>
<gene>
    <name evidence="6" type="ORF">HDA37_001139</name>
</gene>
<dbReference type="GO" id="GO:0003700">
    <property type="term" value="F:DNA-binding transcription factor activity"/>
    <property type="evidence" value="ECO:0007669"/>
    <property type="project" value="TreeGrafter"/>
</dbReference>
<keyword evidence="7" id="KW-1185">Reference proteome</keyword>
<feature type="DNA-binding region" description="H-T-H motif" evidence="4">
    <location>
        <begin position="30"/>
        <end position="49"/>
    </location>
</feature>
<dbReference type="Pfam" id="PF00440">
    <property type="entry name" value="TetR_N"/>
    <property type="match status" value="1"/>
</dbReference>
<keyword evidence="2 4" id="KW-0238">DNA-binding</keyword>
<keyword evidence="3" id="KW-0804">Transcription</keyword>
<dbReference type="InterPro" id="IPR009057">
    <property type="entry name" value="Homeodomain-like_sf"/>
</dbReference>
<feature type="domain" description="HTH tetR-type" evidence="5">
    <location>
        <begin position="7"/>
        <end position="67"/>
    </location>
</feature>
<dbReference type="AlphaFoldDB" id="A0A852W209"/>
<evidence type="ECO:0000256" key="1">
    <source>
        <dbReference type="ARBA" id="ARBA00023015"/>
    </source>
</evidence>
<protein>
    <submittedName>
        <fullName evidence="6">AcrR family transcriptional regulator</fullName>
    </submittedName>
</protein>
<dbReference type="InterPro" id="IPR050109">
    <property type="entry name" value="HTH-type_TetR-like_transc_reg"/>
</dbReference>
<accession>A0A852W209</accession>
<dbReference type="PANTHER" id="PTHR30055:SF234">
    <property type="entry name" value="HTH-TYPE TRANSCRIPTIONAL REGULATOR BETI"/>
    <property type="match status" value="1"/>
</dbReference>
<dbReference type="SUPFAM" id="SSF46689">
    <property type="entry name" value="Homeodomain-like"/>
    <property type="match status" value="1"/>
</dbReference>
<dbReference type="InterPro" id="IPR001647">
    <property type="entry name" value="HTH_TetR"/>
</dbReference>
<dbReference type="GeneID" id="98050948"/>
<evidence type="ECO:0000259" key="5">
    <source>
        <dbReference type="PROSITE" id="PS50977"/>
    </source>
</evidence>
<dbReference type="PANTHER" id="PTHR30055">
    <property type="entry name" value="HTH-TYPE TRANSCRIPTIONAL REGULATOR RUTR"/>
    <property type="match status" value="1"/>
</dbReference>
<organism evidence="6 7">
    <name type="scientific">Pseudonocardia alni</name>
    <name type="common">Amycolata alni</name>
    <dbReference type="NCBI Taxonomy" id="33907"/>
    <lineage>
        <taxon>Bacteria</taxon>
        <taxon>Bacillati</taxon>
        <taxon>Actinomycetota</taxon>
        <taxon>Actinomycetes</taxon>
        <taxon>Pseudonocardiales</taxon>
        <taxon>Pseudonocardiaceae</taxon>
        <taxon>Pseudonocardia</taxon>
    </lineage>
</organism>